<comment type="caution">
    <text evidence="1">The sequence shown here is derived from an EMBL/GenBank/DDBJ whole genome shotgun (WGS) entry which is preliminary data.</text>
</comment>
<evidence type="ECO:0000313" key="2">
    <source>
        <dbReference type="Proteomes" id="UP001500618"/>
    </source>
</evidence>
<organism evidence="1 2">
    <name type="scientific">Fodinicola feengrottensis</name>
    <dbReference type="NCBI Taxonomy" id="435914"/>
    <lineage>
        <taxon>Bacteria</taxon>
        <taxon>Bacillati</taxon>
        <taxon>Actinomycetota</taxon>
        <taxon>Actinomycetes</taxon>
        <taxon>Mycobacteriales</taxon>
        <taxon>Fodinicola</taxon>
    </lineage>
</organism>
<evidence type="ECO:0000313" key="1">
    <source>
        <dbReference type="EMBL" id="GAA1695649.1"/>
    </source>
</evidence>
<sequence length="154" mass="17108">MGPLQSPAMETTTADVQLKINRLDNDVHAIYGLLEKIEKTQEKQGATLEALSQSQTRMQVTQMRENNRINELTGTYDDLSASNSELAVIQRRQAHRLDEFAHRLDQLSGSQTQLLNSQAQLASNQMQFVASQAEHGKKLDKVLEAMAGKNGTAE</sequence>
<dbReference type="EMBL" id="BAAANY010000020">
    <property type="protein sequence ID" value="GAA1695649.1"/>
    <property type="molecule type" value="Genomic_DNA"/>
</dbReference>
<keyword evidence="2" id="KW-1185">Reference proteome</keyword>
<proteinExistence type="predicted"/>
<dbReference type="Proteomes" id="UP001500618">
    <property type="component" value="Unassembled WGS sequence"/>
</dbReference>
<name>A0ABN2HYI9_9ACTN</name>
<protein>
    <submittedName>
        <fullName evidence="1">Uncharacterized protein</fullName>
    </submittedName>
</protein>
<accession>A0ABN2HYI9</accession>
<gene>
    <name evidence="1" type="ORF">GCM10009765_51080</name>
</gene>
<reference evidence="2" key="1">
    <citation type="journal article" date="2019" name="Int. J. Syst. Evol. Microbiol.">
        <title>The Global Catalogue of Microorganisms (GCM) 10K type strain sequencing project: providing services to taxonomists for standard genome sequencing and annotation.</title>
        <authorList>
            <consortium name="The Broad Institute Genomics Platform"/>
            <consortium name="The Broad Institute Genome Sequencing Center for Infectious Disease"/>
            <person name="Wu L."/>
            <person name="Ma J."/>
        </authorList>
    </citation>
    <scope>NUCLEOTIDE SEQUENCE [LARGE SCALE GENOMIC DNA]</scope>
    <source>
        <strain evidence="2">JCM 14718</strain>
    </source>
</reference>